<keyword evidence="1" id="KW-0812">Transmembrane</keyword>
<feature type="transmembrane region" description="Helical" evidence="1">
    <location>
        <begin position="7"/>
        <end position="28"/>
    </location>
</feature>
<dbReference type="EMBL" id="VORU01000006">
    <property type="protein sequence ID" value="TXD69172.1"/>
    <property type="molecule type" value="Genomic_DNA"/>
</dbReference>
<dbReference type="RefSeq" id="WP_111815856.1">
    <property type="nucleotide sequence ID" value="NZ_CBCRZQ010000005.1"/>
</dbReference>
<accession>A0A5C6YNJ2</accession>
<dbReference type="Proteomes" id="UP000321945">
    <property type="component" value="Unassembled WGS sequence"/>
</dbReference>
<proteinExistence type="predicted"/>
<gene>
    <name evidence="2" type="ORF">ESV24_09020</name>
</gene>
<protein>
    <submittedName>
        <fullName evidence="2">Uncharacterized protein</fullName>
    </submittedName>
</protein>
<evidence type="ECO:0000256" key="1">
    <source>
        <dbReference type="SAM" id="Phobius"/>
    </source>
</evidence>
<keyword evidence="1" id="KW-0472">Membrane</keyword>
<dbReference type="OrthoDB" id="1466422at2"/>
<dbReference type="AlphaFoldDB" id="A0A5C6YNJ2"/>
<organism evidence="2 3">
    <name type="scientific">Aequorivita lipolytica</name>
    <dbReference type="NCBI Taxonomy" id="153267"/>
    <lineage>
        <taxon>Bacteria</taxon>
        <taxon>Pseudomonadati</taxon>
        <taxon>Bacteroidota</taxon>
        <taxon>Flavobacteriia</taxon>
        <taxon>Flavobacteriales</taxon>
        <taxon>Flavobacteriaceae</taxon>
        <taxon>Aequorivita</taxon>
    </lineage>
</organism>
<comment type="caution">
    <text evidence="2">The sequence shown here is derived from an EMBL/GenBank/DDBJ whole genome shotgun (WGS) entry which is preliminary data.</text>
</comment>
<keyword evidence="1" id="KW-1133">Transmembrane helix</keyword>
<reference evidence="2 3" key="1">
    <citation type="submission" date="2019-08" db="EMBL/GenBank/DDBJ databases">
        <title>Genome of Aequorivita lipolytica Y10-2 (type strain).</title>
        <authorList>
            <person name="Bowman J.P."/>
        </authorList>
    </citation>
    <scope>NUCLEOTIDE SEQUENCE [LARGE SCALE GENOMIC DNA]</scope>
    <source>
        <strain evidence="2 3">Y10-2</strain>
    </source>
</reference>
<evidence type="ECO:0000313" key="2">
    <source>
        <dbReference type="EMBL" id="TXD69172.1"/>
    </source>
</evidence>
<sequence>MKLVIQIVLWIVIIFLGWKLYTSVMGPVEFNKVKEARYAKVIKNLKDVQAAELAHKEITGKFTGDWDSLVRFIDTAQFARTQRRDTSYADVAKNKAFGIDEGYFIEESLIDTLGFTPVKDSLFGATDRYKTMMNVPIEGVDAKFELKAGKIEKNDATYSVFEAKIAKKIILADLNKDLLAQEIQVQSVDGVNGPDIKVGSLEEVNTTGNWPKIYDSAKD</sequence>
<keyword evidence="3" id="KW-1185">Reference proteome</keyword>
<name>A0A5C6YNJ2_9FLAO</name>
<evidence type="ECO:0000313" key="3">
    <source>
        <dbReference type="Proteomes" id="UP000321945"/>
    </source>
</evidence>